<dbReference type="AlphaFoldDB" id="A0A2C5ZFB7"/>
<feature type="domain" description="10TM putative phosphate transporter extracellular tail" evidence="10">
    <location>
        <begin position="960"/>
        <end position="1062"/>
    </location>
</feature>
<evidence type="ECO:0000259" key="10">
    <source>
        <dbReference type="Pfam" id="PF12621"/>
    </source>
</evidence>
<evidence type="ECO:0000313" key="13">
    <source>
        <dbReference type="EMBL" id="PHH78573.1"/>
    </source>
</evidence>
<organism evidence="13 14">
    <name type="scientific">Ophiocordyceps australis</name>
    <dbReference type="NCBI Taxonomy" id="1399860"/>
    <lineage>
        <taxon>Eukaryota</taxon>
        <taxon>Fungi</taxon>
        <taxon>Dikarya</taxon>
        <taxon>Ascomycota</taxon>
        <taxon>Pezizomycotina</taxon>
        <taxon>Sordariomycetes</taxon>
        <taxon>Hypocreomycetidae</taxon>
        <taxon>Hypocreales</taxon>
        <taxon>Ophiocordycipitaceae</taxon>
        <taxon>Ophiocordyceps</taxon>
    </lineage>
</organism>
<proteinExistence type="inferred from homology"/>
<gene>
    <name evidence="13" type="ORF">CDD82_2964</name>
</gene>
<dbReference type="PANTHER" id="PTHR13018">
    <property type="entry name" value="PROBABLE MEMBRANE PROTEIN DUF221-RELATED"/>
    <property type="match status" value="1"/>
</dbReference>
<feature type="compositionally biased region" description="Low complexity" evidence="7">
    <location>
        <begin position="37"/>
        <end position="47"/>
    </location>
</feature>
<evidence type="ECO:0000256" key="1">
    <source>
        <dbReference type="ARBA" id="ARBA00004141"/>
    </source>
</evidence>
<dbReference type="Pfam" id="PF13967">
    <property type="entry name" value="RSN1_TM"/>
    <property type="match status" value="1"/>
</dbReference>
<dbReference type="EMBL" id="NJEU01000218">
    <property type="protein sequence ID" value="PHH78573.1"/>
    <property type="molecule type" value="Genomic_DNA"/>
</dbReference>
<evidence type="ECO:0000256" key="2">
    <source>
        <dbReference type="ARBA" id="ARBA00007779"/>
    </source>
</evidence>
<feature type="transmembrane region" description="Helical" evidence="8">
    <location>
        <begin position="597"/>
        <end position="625"/>
    </location>
</feature>
<feature type="transmembrane region" description="Helical" evidence="8">
    <location>
        <begin position="51"/>
        <end position="72"/>
    </location>
</feature>
<name>A0A2C5ZFB7_9HYPO</name>
<feature type="region of interest" description="Disordered" evidence="7">
    <location>
        <begin position="982"/>
        <end position="1007"/>
    </location>
</feature>
<dbReference type="InterPro" id="IPR045122">
    <property type="entry name" value="Csc1-like"/>
</dbReference>
<evidence type="ECO:0000259" key="11">
    <source>
        <dbReference type="Pfam" id="PF13967"/>
    </source>
</evidence>
<dbReference type="InterPro" id="IPR027815">
    <property type="entry name" value="CSC1/OSCA1-like_cyt"/>
</dbReference>
<evidence type="ECO:0000256" key="4">
    <source>
        <dbReference type="ARBA" id="ARBA00022692"/>
    </source>
</evidence>
<feature type="transmembrane region" description="Helical" evidence="8">
    <location>
        <begin position="506"/>
        <end position="532"/>
    </location>
</feature>
<feature type="domain" description="CSC1/OSCA1-like cytosolic" evidence="12">
    <location>
        <begin position="222"/>
        <end position="492"/>
    </location>
</feature>
<evidence type="ECO:0000256" key="3">
    <source>
        <dbReference type="ARBA" id="ARBA00022448"/>
    </source>
</evidence>
<feature type="compositionally biased region" description="Acidic residues" evidence="7">
    <location>
        <begin position="877"/>
        <end position="889"/>
    </location>
</feature>
<comment type="similarity">
    <text evidence="2">Belongs to the CSC1 (TC 1.A.17) family.</text>
</comment>
<feature type="region of interest" description="Disordered" evidence="7">
    <location>
        <begin position="17"/>
        <end position="47"/>
    </location>
</feature>
<dbReference type="GO" id="GO:0005227">
    <property type="term" value="F:calcium-activated cation channel activity"/>
    <property type="evidence" value="ECO:0007669"/>
    <property type="project" value="InterPro"/>
</dbReference>
<evidence type="ECO:0000313" key="14">
    <source>
        <dbReference type="Proteomes" id="UP000224854"/>
    </source>
</evidence>
<feature type="transmembrane region" description="Helical" evidence="8">
    <location>
        <begin position="138"/>
        <end position="158"/>
    </location>
</feature>
<evidence type="ECO:0008006" key="15">
    <source>
        <dbReference type="Google" id="ProtNLM"/>
    </source>
</evidence>
<dbReference type="Proteomes" id="UP000224854">
    <property type="component" value="Unassembled WGS sequence"/>
</dbReference>
<dbReference type="Pfam" id="PF14703">
    <property type="entry name" value="PHM7_cyt"/>
    <property type="match status" value="1"/>
</dbReference>
<dbReference type="InterPro" id="IPR032880">
    <property type="entry name" value="CSC1/OSCA1-like_N"/>
</dbReference>
<accession>A0A2C5ZFB7</accession>
<dbReference type="PANTHER" id="PTHR13018:SF53">
    <property type="entry name" value="DUF221 DOMAIN PROTEIN"/>
    <property type="match status" value="1"/>
</dbReference>
<feature type="transmembrane region" description="Helical" evidence="8">
    <location>
        <begin position="757"/>
        <end position="778"/>
    </location>
</feature>
<evidence type="ECO:0000259" key="12">
    <source>
        <dbReference type="Pfam" id="PF14703"/>
    </source>
</evidence>
<keyword evidence="3" id="KW-0813">Transport</keyword>
<dbReference type="InterPro" id="IPR003864">
    <property type="entry name" value="CSC1/OSCA1-like_7TM"/>
</dbReference>
<reference evidence="13 14" key="1">
    <citation type="submission" date="2017-06" db="EMBL/GenBank/DDBJ databases">
        <title>Ant-infecting Ophiocordyceps genomes reveal a high diversity of potential behavioral manipulation genes and a possible major role for enterotoxins.</title>
        <authorList>
            <person name="De Bekker C."/>
            <person name="Evans H.C."/>
            <person name="Brachmann A."/>
            <person name="Hughes D.P."/>
        </authorList>
    </citation>
    <scope>NUCLEOTIDE SEQUENCE [LARGE SCALE GENOMIC DNA]</scope>
    <source>
        <strain evidence="13 14">1348a</strain>
    </source>
</reference>
<dbReference type="Pfam" id="PF12621">
    <property type="entry name" value="PHM7_ext"/>
    <property type="match status" value="1"/>
</dbReference>
<dbReference type="GO" id="GO:0005886">
    <property type="term" value="C:plasma membrane"/>
    <property type="evidence" value="ECO:0007669"/>
    <property type="project" value="TreeGrafter"/>
</dbReference>
<keyword evidence="6 8" id="KW-0472">Membrane</keyword>
<evidence type="ECO:0000256" key="8">
    <source>
        <dbReference type="SAM" id="Phobius"/>
    </source>
</evidence>
<feature type="region of interest" description="Disordered" evidence="7">
    <location>
        <begin position="866"/>
        <end position="903"/>
    </location>
</feature>
<comment type="caution">
    <text evidence="13">The sequence shown here is derived from an EMBL/GenBank/DDBJ whole genome shotgun (WGS) entry which is preliminary data.</text>
</comment>
<comment type="subcellular location">
    <subcellularLocation>
        <location evidence="1">Membrane</location>
        <topology evidence="1">Multi-pass membrane protein</topology>
    </subcellularLocation>
</comment>
<feature type="transmembrane region" description="Helical" evidence="8">
    <location>
        <begin position="552"/>
        <end position="576"/>
    </location>
</feature>
<keyword evidence="4 8" id="KW-0812">Transmembrane</keyword>
<feature type="transmembrane region" description="Helical" evidence="8">
    <location>
        <begin position="645"/>
        <end position="669"/>
    </location>
</feature>
<protein>
    <recommendedName>
        <fullName evidence="15">CSC1/OSCA1-like 7TM region domain-containing protein</fullName>
    </recommendedName>
</protein>
<feature type="compositionally biased region" description="Basic and acidic residues" evidence="7">
    <location>
        <begin position="982"/>
        <end position="993"/>
    </location>
</feature>
<evidence type="ECO:0000256" key="6">
    <source>
        <dbReference type="ARBA" id="ARBA00023136"/>
    </source>
</evidence>
<feature type="transmembrane region" description="Helical" evidence="8">
    <location>
        <begin position="178"/>
        <end position="197"/>
    </location>
</feature>
<dbReference type="InterPro" id="IPR022257">
    <property type="entry name" value="PHM7_ext"/>
</dbReference>
<feature type="domain" description="CSC1/OSCA1-like N-terminal transmembrane" evidence="11">
    <location>
        <begin position="51"/>
        <end position="199"/>
    </location>
</feature>
<sequence>MAETWPIQPRGILDIFKGGNDPRVGSSRQDSSGGGTLSTASGSKSSSLGKLGATFIPVAIFLALCILVFTLLRPRFPRVYAPRSIPALRAPQKSSPPLPPGWLTWLVPFFKIPDSFLLAHGTLDAFFFLRFLKVLRNVCLAGCIILWPVLFPIHATGGGGLSQLDLLTIGNVKDPSKLYAHAVMAWVFFGFVLYMIVRECIFYVNLRQTIMSSPSYARRLSSRTMLLTSVPTEYLSERRLRKLYGPSVRRVFIPSTTKALAKLVKEREQTATRLERAEVELILRANAARKKHLKKAAKSGSNDVTTTDSAASQQNLVALSRDGTAGGPLVLELPGSYIEIEHLGEKAKTGADSAALDIGTMPQETDKANQDEDPDYIHPYGLEFYLPDVRGSVAARWLPVEKRPYHRPLGNFGRRVDTIRWTRLRLRELNSHIHRMRRRIRRGDSGTTLPVAFIEFESQEAAQAAHQILPHHRPLRMAERIIGVVPGEVIWSSLRMSWWERIGRRFMIMSLVTGAIVFWSVPSALIGLVSQIDFLAKKVIFLSWIERLPSIVVNFLQGFVPSMALSLLMSLVPGMLRVCGAQAGISSVIKVELFVQNVYFAFQVVQVFLITTITSAASAALTDILQNPIKVKDVLATNLPMASNFYLSYILVQCVVSSGTNLLQAFSLIRHTIHAKFTKLPRARLVAWRRLRPPRWGGVFPVYANMGVIALSYACIAPLILIFAAGGMAIIRIVWRYNVIFVMDSSSDSKGLFYPRALLHLTIGLYLAEICLIGLFALHLAFGPLAMMVLFFLFTGLVHVSLRDAIQPLLQNLPQTLAMEEEVQREDKEAAELARRQAAVRTSEEAAAATGAASSYYDANQVFGEEEEDGVGGQQESDTDGESEDEEDGVEHGPVTGTRALEGASSVRSAVGEWFKMSTKSKIRDQALQLGLPKVFAKFRRWAGLEGRDSGRAPGLLARWLHPEEYEDFVALRRTLLLDEKDEGAKQQVDKTSRGSKNKSGKLKGYLPPETWMPRPTLWIPRDEARVSRQEVAHTRKVTPISDKGAYLDGKGRIVVHFDEAPFADELEG</sequence>
<evidence type="ECO:0000259" key="9">
    <source>
        <dbReference type="Pfam" id="PF02714"/>
    </source>
</evidence>
<feature type="transmembrane region" description="Helical" evidence="8">
    <location>
        <begin position="702"/>
        <end position="735"/>
    </location>
</feature>
<feature type="transmembrane region" description="Helical" evidence="8">
    <location>
        <begin position="785"/>
        <end position="802"/>
    </location>
</feature>
<dbReference type="OrthoDB" id="1076608at2759"/>
<evidence type="ECO:0000256" key="5">
    <source>
        <dbReference type="ARBA" id="ARBA00022989"/>
    </source>
</evidence>
<keyword evidence="14" id="KW-1185">Reference proteome</keyword>
<evidence type="ECO:0000256" key="7">
    <source>
        <dbReference type="SAM" id="MobiDB-lite"/>
    </source>
</evidence>
<feature type="domain" description="CSC1/OSCA1-like 7TM region" evidence="9">
    <location>
        <begin position="504"/>
        <end position="776"/>
    </location>
</feature>
<dbReference type="Pfam" id="PF02714">
    <property type="entry name" value="RSN1_7TM"/>
    <property type="match status" value="1"/>
</dbReference>
<keyword evidence="5 8" id="KW-1133">Transmembrane helix</keyword>